<gene>
    <name evidence="2" type="ORF">DK389_20690</name>
</gene>
<keyword evidence="3" id="KW-1185">Reference proteome</keyword>
<evidence type="ECO:0000313" key="3">
    <source>
        <dbReference type="Proteomes" id="UP000245926"/>
    </source>
</evidence>
<dbReference type="Proteomes" id="UP000245926">
    <property type="component" value="Chromosome"/>
</dbReference>
<dbReference type="Gene3D" id="3.30.429.10">
    <property type="entry name" value="Macrophage Migration Inhibitory Factor"/>
    <property type="match status" value="1"/>
</dbReference>
<proteinExistence type="predicted"/>
<accession>A0A2U8WAZ9</accession>
<evidence type="ECO:0000313" key="2">
    <source>
        <dbReference type="EMBL" id="AWN42472.1"/>
    </source>
</evidence>
<feature type="domain" description="Tautomerase cis-CaaD-like" evidence="1">
    <location>
        <begin position="1"/>
        <end position="91"/>
    </location>
</feature>
<dbReference type="OrthoDB" id="118855at2"/>
<reference evidence="3" key="1">
    <citation type="submission" date="2018-05" db="EMBL/GenBank/DDBJ databases">
        <title>Complete Genome Sequence of Methylobacterium sp. 17SD2-17.</title>
        <authorList>
            <person name="Srinivasan S."/>
        </authorList>
    </citation>
    <scope>NUCLEOTIDE SEQUENCE [LARGE SCALE GENOMIC DNA]</scope>
    <source>
        <strain evidence="3">17SD2-17</strain>
    </source>
</reference>
<name>A0A2U8WAZ9_9HYPH</name>
<dbReference type="EMBL" id="CP029550">
    <property type="protein sequence ID" value="AWN42472.1"/>
    <property type="molecule type" value="Genomic_DNA"/>
</dbReference>
<dbReference type="AlphaFoldDB" id="A0A2U8WAZ9"/>
<dbReference type="SUPFAM" id="SSF55331">
    <property type="entry name" value="Tautomerase/MIF"/>
    <property type="match status" value="1"/>
</dbReference>
<dbReference type="Pfam" id="PF14832">
    <property type="entry name" value="Tautomerase_3"/>
    <property type="match status" value="1"/>
</dbReference>
<dbReference type="InterPro" id="IPR014347">
    <property type="entry name" value="Tautomerase/MIF_sf"/>
</dbReference>
<protein>
    <submittedName>
        <fullName evidence="2">Cis-3-chloroacrylic acid dehalogenase</fullName>
    </submittedName>
</protein>
<dbReference type="KEGG" id="mets:DK389_20690"/>
<evidence type="ECO:0000259" key="1">
    <source>
        <dbReference type="Pfam" id="PF14832"/>
    </source>
</evidence>
<dbReference type="InterPro" id="IPR028116">
    <property type="entry name" value="Cis-CaaD-like"/>
</dbReference>
<dbReference type="RefSeq" id="WP_109892386.1">
    <property type="nucleotide sequence ID" value="NZ_CP029550.1"/>
</dbReference>
<sequence length="148" mass="15995">MPTYIVRTANLVLSEAQRQRIATAITEAHGGNTGAPGYFAQVFFEAAGPGTHFIGGRPNDVPHVFVHGLIRAGRTAEQKRGLIEALCTRVGTAAGIGHEDVWVYVQDIVAEQMIEFGRILPEPGREAAWRQGFSPEKIGDFQRAGVAV</sequence>
<organism evidence="2 3">
    <name type="scientific">Methylobacterium durans</name>
    <dbReference type="NCBI Taxonomy" id="2202825"/>
    <lineage>
        <taxon>Bacteria</taxon>
        <taxon>Pseudomonadati</taxon>
        <taxon>Pseudomonadota</taxon>
        <taxon>Alphaproteobacteria</taxon>
        <taxon>Hyphomicrobiales</taxon>
        <taxon>Methylobacteriaceae</taxon>
        <taxon>Methylobacterium</taxon>
    </lineage>
</organism>